<proteinExistence type="predicted"/>
<name>A0ACB9HJ72_9ASTR</name>
<reference evidence="2" key="1">
    <citation type="journal article" date="2022" name="Mol. Ecol. Resour.">
        <title>The genomes of chicory, endive, great burdock and yacon provide insights into Asteraceae palaeo-polyploidization history and plant inulin production.</title>
        <authorList>
            <person name="Fan W."/>
            <person name="Wang S."/>
            <person name="Wang H."/>
            <person name="Wang A."/>
            <person name="Jiang F."/>
            <person name="Liu H."/>
            <person name="Zhao H."/>
            <person name="Xu D."/>
            <person name="Zhang Y."/>
        </authorList>
    </citation>
    <scope>NUCLEOTIDE SEQUENCE [LARGE SCALE GENOMIC DNA]</scope>
    <source>
        <strain evidence="2">cv. Yunnan</strain>
    </source>
</reference>
<dbReference type="EMBL" id="CM042029">
    <property type="protein sequence ID" value="KAI3795531.1"/>
    <property type="molecule type" value="Genomic_DNA"/>
</dbReference>
<keyword evidence="2" id="KW-1185">Reference proteome</keyword>
<accession>A0ACB9HJ72</accession>
<dbReference type="Proteomes" id="UP001056120">
    <property type="component" value="Linkage Group LG12"/>
</dbReference>
<organism evidence="1 2">
    <name type="scientific">Smallanthus sonchifolius</name>
    <dbReference type="NCBI Taxonomy" id="185202"/>
    <lineage>
        <taxon>Eukaryota</taxon>
        <taxon>Viridiplantae</taxon>
        <taxon>Streptophyta</taxon>
        <taxon>Embryophyta</taxon>
        <taxon>Tracheophyta</taxon>
        <taxon>Spermatophyta</taxon>
        <taxon>Magnoliopsida</taxon>
        <taxon>eudicotyledons</taxon>
        <taxon>Gunneridae</taxon>
        <taxon>Pentapetalae</taxon>
        <taxon>asterids</taxon>
        <taxon>campanulids</taxon>
        <taxon>Asterales</taxon>
        <taxon>Asteraceae</taxon>
        <taxon>Asteroideae</taxon>
        <taxon>Heliantheae alliance</taxon>
        <taxon>Millerieae</taxon>
        <taxon>Smallanthus</taxon>
    </lineage>
</organism>
<evidence type="ECO:0000313" key="2">
    <source>
        <dbReference type="Proteomes" id="UP001056120"/>
    </source>
</evidence>
<evidence type="ECO:0000313" key="1">
    <source>
        <dbReference type="EMBL" id="KAI3795531.1"/>
    </source>
</evidence>
<sequence length="156" mass="18216">MAYALIHLLPSPTISHRIYLYSGLFQICRIKLAGDFSSDLSLLRFIQRIWMMANDALAGPFGLEEMSYIWPFNCNFCSWIMHASIWNICHKSWSLKLLEEINQVMVKLISYLKILKNTLLQTIFFWGLWGIISVHISLNSIVIYIFSFIVPFMSKN</sequence>
<gene>
    <name evidence="1" type="ORF">L1987_38186</name>
</gene>
<reference evidence="1 2" key="2">
    <citation type="journal article" date="2022" name="Mol. Ecol. Resour.">
        <title>The genomes of chicory, endive, great burdock and yacon provide insights into Asteraceae paleo-polyploidization history and plant inulin production.</title>
        <authorList>
            <person name="Fan W."/>
            <person name="Wang S."/>
            <person name="Wang H."/>
            <person name="Wang A."/>
            <person name="Jiang F."/>
            <person name="Liu H."/>
            <person name="Zhao H."/>
            <person name="Xu D."/>
            <person name="Zhang Y."/>
        </authorList>
    </citation>
    <scope>NUCLEOTIDE SEQUENCE [LARGE SCALE GENOMIC DNA]</scope>
    <source>
        <strain evidence="2">cv. Yunnan</strain>
        <tissue evidence="1">Leaves</tissue>
    </source>
</reference>
<protein>
    <submittedName>
        <fullName evidence="1">Uncharacterized protein</fullName>
    </submittedName>
</protein>
<comment type="caution">
    <text evidence="1">The sequence shown here is derived from an EMBL/GenBank/DDBJ whole genome shotgun (WGS) entry which is preliminary data.</text>
</comment>